<evidence type="ECO:0000313" key="1">
    <source>
        <dbReference type="EMBL" id="TGV02800.1"/>
    </source>
</evidence>
<dbReference type="OrthoDB" id="1256917at2"/>
<dbReference type="AlphaFoldDB" id="A0A4S1DXC1"/>
<gene>
    <name evidence="1" type="ORF">EM932_08740</name>
</gene>
<sequence>MIIANACLSWQFAKPTQTKTEKRFLERFPSSEIIQISIGHGLSYCIFKNGRKIRLREAGDEIYQDFGNPLPEEIEARTLELISKEDLKEMREELTEEQIQNEMELEVTYDTAFELTKRIFEKRYDELETSEYEMRGFKFVNKAVANEKDYGKKSEMQFQKYKRCTMLYLIAWS</sequence>
<organism evidence="1 2">
    <name type="scientific">Flavivirga rizhaonensis</name>
    <dbReference type="NCBI Taxonomy" id="2559571"/>
    <lineage>
        <taxon>Bacteria</taxon>
        <taxon>Pseudomonadati</taxon>
        <taxon>Bacteroidota</taxon>
        <taxon>Flavobacteriia</taxon>
        <taxon>Flavobacteriales</taxon>
        <taxon>Flavobacteriaceae</taxon>
        <taxon>Flavivirga</taxon>
    </lineage>
</organism>
<name>A0A4S1DXC1_9FLAO</name>
<keyword evidence="2" id="KW-1185">Reference proteome</keyword>
<proteinExistence type="predicted"/>
<accession>A0A4S1DXC1</accession>
<protein>
    <submittedName>
        <fullName evidence="1">Uncharacterized protein</fullName>
    </submittedName>
</protein>
<comment type="caution">
    <text evidence="1">The sequence shown here is derived from an EMBL/GenBank/DDBJ whole genome shotgun (WGS) entry which is preliminary data.</text>
</comment>
<dbReference type="RefSeq" id="WP_135876810.1">
    <property type="nucleotide sequence ID" value="NZ_SRSO01000010.1"/>
</dbReference>
<dbReference type="Proteomes" id="UP000307602">
    <property type="component" value="Unassembled WGS sequence"/>
</dbReference>
<evidence type="ECO:0000313" key="2">
    <source>
        <dbReference type="Proteomes" id="UP000307602"/>
    </source>
</evidence>
<reference evidence="1 2" key="1">
    <citation type="submission" date="2019-04" db="EMBL/GenBank/DDBJ databases">
        <authorList>
            <person name="Liu A."/>
        </authorList>
    </citation>
    <scope>NUCLEOTIDE SEQUENCE [LARGE SCALE GENOMIC DNA]</scope>
    <source>
        <strain evidence="1 2">RZ03</strain>
    </source>
</reference>
<dbReference type="EMBL" id="SRSO01000010">
    <property type="protein sequence ID" value="TGV02800.1"/>
    <property type="molecule type" value="Genomic_DNA"/>
</dbReference>